<reference evidence="1 2" key="1">
    <citation type="submission" date="2014-04" db="EMBL/GenBank/DDBJ databases">
        <authorList>
            <consortium name="DOE Joint Genome Institute"/>
            <person name="Kuo A."/>
            <person name="Tarkka M."/>
            <person name="Buscot F."/>
            <person name="Kohler A."/>
            <person name="Nagy L.G."/>
            <person name="Floudas D."/>
            <person name="Copeland A."/>
            <person name="Barry K.W."/>
            <person name="Cichocki N."/>
            <person name="Veneault-Fourrey C."/>
            <person name="LaButti K."/>
            <person name="Lindquist E.A."/>
            <person name="Lipzen A."/>
            <person name="Lundell T."/>
            <person name="Morin E."/>
            <person name="Murat C."/>
            <person name="Sun H."/>
            <person name="Tunlid A."/>
            <person name="Henrissat B."/>
            <person name="Grigoriev I.V."/>
            <person name="Hibbett D.S."/>
            <person name="Martin F."/>
            <person name="Nordberg H.P."/>
            <person name="Cantor M.N."/>
            <person name="Hua S.X."/>
        </authorList>
    </citation>
    <scope>NUCLEOTIDE SEQUENCE [LARGE SCALE GENOMIC DNA]</scope>
    <source>
        <strain evidence="1 2">F 1598</strain>
    </source>
</reference>
<name>A0A0C3FPE5_PILCF</name>
<dbReference type="AlphaFoldDB" id="A0A0C3FPE5"/>
<dbReference type="Proteomes" id="UP000054166">
    <property type="component" value="Unassembled WGS sequence"/>
</dbReference>
<evidence type="ECO:0000313" key="1">
    <source>
        <dbReference type="EMBL" id="KIM86000.1"/>
    </source>
</evidence>
<evidence type="ECO:0000313" key="2">
    <source>
        <dbReference type="Proteomes" id="UP000054166"/>
    </source>
</evidence>
<protein>
    <submittedName>
        <fullName evidence="1">Uncharacterized protein</fullName>
    </submittedName>
</protein>
<dbReference type="EMBL" id="KN832983">
    <property type="protein sequence ID" value="KIM86000.1"/>
    <property type="molecule type" value="Genomic_DNA"/>
</dbReference>
<dbReference type="STRING" id="765440.A0A0C3FPE5"/>
<proteinExistence type="predicted"/>
<organism evidence="1 2">
    <name type="scientific">Piloderma croceum (strain F 1598)</name>
    <dbReference type="NCBI Taxonomy" id="765440"/>
    <lineage>
        <taxon>Eukaryota</taxon>
        <taxon>Fungi</taxon>
        <taxon>Dikarya</taxon>
        <taxon>Basidiomycota</taxon>
        <taxon>Agaricomycotina</taxon>
        <taxon>Agaricomycetes</taxon>
        <taxon>Agaricomycetidae</taxon>
        <taxon>Atheliales</taxon>
        <taxon>Atheliaceae</taxon>
        <taxon>Piloderma</taxon>
    </lineage>
</organism>
<dbReference type="HOGENOM" id="CLU_006344_8_0_1"/>
<reference evidence="2" key="2">
    <citation type="submission" date="2015-01" db="EMBL/GenBank/DDBJ databases">
        <title>Evolutionary Origins and Diversification of the Mycorrhizal Mutualists.</title>
        <authorList>
            <consortium name="DOE Joint Genome Institute"/>
            <consortium name="Mycorrhizal Genomics Consortium"/>
            <person name="Kohler A."/>
            <person name="Kuo A."/>
            <person name="Nagy L.G."/>
            <person name="Floudas D."/>
            <person name="Copeland A."/>
            <person name="Barry K.W."/>
            <person name="Cichocki N."/>
            <person name="Veneault-Fourrey C."/>
            <person name="LaButti K."/>
            <person name="Lindquist E.A."/>
            <person name="Lipzen A."/>
            <person name="Lundell T."/>
            <person name="Morin E."/>
            <person name="Murat C."/>
            <person name="Riley R."/>
            <person name="Ohm R."/>
            <person name="Sun H."/>
            <person name="Tunlid A."/>
            <person name="Henrissat B."/>
            <person name="Grigoriev I.V."/>
            <person name="Hibbett D.S."/>
            <person name="Martin F."/>
        </authorList>
    </citation>
    <scope>NUCLEOTIDE SEQUENCE [LARGE SCALE GENOMIC DNA]</scope>
    <source>
        <strain evidence="2">F 1598</strain>
    </source>
</reference>
<dbReference type="Pfam" id="PF18759">
    <property type="entry name" value="Plavaka"/>
    <property type="match status" value="1"/>
</dbReference>
<dbReference type="OrthoDB" id="2418900at2759"/>
<gene>
    <name evidence="1" type="ORF">PILCRDRAFT_65539</name>
</gene>
<accession>A0A0C3FPE5</accession>
<dbReference type="InParanoid" id="A0A0C3FPE5"/>
<sequence length="211" mass="24168">VALVILASDKTNLSQFGGDKQTWLVYLTIGNISKGIRRQPSSRGSILSGPVTKLTCSEGARAYRFFHQAMRTLLRPLITTGQNGVLMTCADGKIRRIFPILAAYIADYPEQCLIACCNENRCPKCTVWWAERGEYKKSPLRTEESVRRNLQRRKYGDDPVEFDFEGLREIYSPFWADLPHTDIFLAITPDILHQLHKGVFKNHFVKWCMLI</sequence>
<feature type="non-terminal residue" evidence="1">
    <location>
        <position position="1"/>
    </location>
</feature>
<keyword evidence="2" id="KW-1185">Reference proteome</keyword>
<dbReference type="InterPro" id="IPR041078">
    <property type="entry name" value="Plavaka"/>
</dbReference>